<organism evidence="1 2">
    <name type="scientific">Pedobacter heparinus (strain ATCC 13125 / DSM 2366 / CIP 104194 / JCM 7457 / NBRC 12017 / NCIMB 9290 / NRRL B-14731 / HIM 762-3)</name>
    <dbReference type="NCBI Taxonomy" id="485917"/>
    <lineage>
        <taxon>Bacteria</taxon>
        <taxon>Pseudomonadati</taxon>
        <taxon>Bacteroidota</taxon>
        <taxon>Sphingobacteriia</taxon>
        <taxon>Sphingobacteriales</taxon>
        <taxon>Sphingobacteriaceae</taxon>
        <taxon>Pedobacter</taxon>
    </lineage>
</organism>
<dbReference type="Proteomes" id="UP000000852">
    <property type="component" value="Chromosome"/>
</dbReference>
<sequence>MISKTGNALWLFKDDFKDFSVFDKIGVLFSGIKPLHTHSGIINVTNRTLVLESDADELEIPLKDITQIYLGFDEFYKRSYAKNFGAFWQPLKLTFTSSYSESEMIYLVIDYNFMYSKNEEWFNLLKNLLS</sequence>
<reference evidence="1 2" key="1">
    <citation type="journal article" date="2009" name="Stand. Genomic Sci.">
        <title>Complete genome sequence of Pedobacter heparinus type strain (HIM 762-3).</title>
        <authorList>
            <person name="Han C."/>
            <person name="Spring S."/>
            <person name="Lapidus A."/>
            <person name="Del Rio T.G."/>
            <person name="Tice H."/>
            <person name="Copeland A."/>
            <person name="Cheng J.F."/>
            <person name="Lucas S."/>
            <person name="Chen F."/>
            <person name="Nolan M."/>
            <person name="Bruce D."/>
            <person name="Goodwin L."/>
            <person name="Pitluck S."/>
            <person name="Ivanova N."/>
            <person name="Mavromatis K."/>
            <person name="Mikhailova N."/>
            <person name="Pati A."/>
            <person name="Chen A."/>
            <person name="Palaniappan K."/>
            <person name="Land M."/>
            <person name="Hauser L."/>
            <person name="Chang Y.J."/>
            <person name="Jeffries C.C."/>
            <person name="Saunders E."/>
            <person name="Chertkov O."/>
            <person name="Brettin T."/>
            <person name="Goker M."/>
            <person name="Rohde M."/>
            <person name="Bristow J."/>
            <person name="Eisen J.A."/>
            <person name="Markowitz V."/>
            <person name="Hugenholtz P."/>
            <person name="Kyrpides N.C."/>
            <person name="Klenk H.P."/>
            <person name="Detter J.C."/>
        </authorList>
    </citation>
    <scope>NUCLEOTIDE SEQUENCE [LARGE SCALE GENOMIC DNA]</scope>
    <source>
        <strain evidence="2">ATCC 13125 / DSM 2366 / CIP 104194 / JCM 7457 / NBRC 12017 / NCIMB 9290 / NRRL B-14731 / HIM 762-3</strain>
    </source>
</reference>
<dbReference type="KEGG" id="phe:Phep_1764"/>
<name>C6XVA7_PEDHD</name>
<keyword evidence="2" id="KW-1185">Reference proteome</keyword>
<dbReference type="RefSeq" id="WP_015807587.1">
    <property type="nucleotide sequence ID" value="NC_013061.1"/>
</dbReference>
<proteinExistence type="predicted"/>
<protein>
    <recommendedName>
        <fullName evidence="3">Bacterial Pleckstrin homology domain-containing protein</fullName>
    </recommendedName>
</protein>
<evidence type="ECO:0000313" key="2">
    <source>
        <dbReference type="Proteomes" id="UP000000852"/>
    </source>
</evidence>
<evidence type="ECO:0008006" key="3">
    <source>
        <dbReference type="Google" id="ProtNLM"/>
    </source>
</evidence>
<accession>C6XVA7</accession>
<dbReference type="HOGENOM" id="CLU_1968206_0_0_10"/>
<dbReference type="EMBL" id="CP001681">
    <property type="protein sequence ID" value="ACU03973.1"/>
    <property type="molecule type" value="Genomic_DNA"/>
</dbReference>
<dbReference type="OrthoDB" id="793520at2"/>
<dbReference type="eggNOG" id="ENOG50347S8">
    <property type="taxonomic scope" value="Bacteria"/>
</dbReference>
<dbReference type="AlphaFoldDB" id="C6XVA7"/>
<gene>
    <name evidence="1" type="ordered locus">Phep_1764</name>
</gene>
<dbReference type="STRING" id="485917.Phep_1764"/>
<evidence type="ECO:0000313" key="1">
    <source>
        <dbReference type="EMBL" id="ACU03973.1"/>
    </source>
</evidence>